<dbReference type="GO" id="GO:0003677">
    <property type="term" value="F:DNA binding"/>
    <property type="evidence" value="ECO:0007669"/>
    <property type="project" value="InterPro"/>
</dbReference>
<evidence type="ECO:0000259" key="1">
    <source>
        <dbReference type="SMART" id="SM00866"/>
    </source>
</evidence>
<dbReference type="Pfam" id="PF07702">
    <property type="entry name" value="UTRA"/>
    <property type="match status" value="1"/>
</dbReference>
<name>A0AAW5E4Y1_9BACI</name>
<dbReference type="SUPFAM" id="SSF64288">
    <property type="entry name" value="Chorismate lyase-like"/>
    <property type="match status" value="1"/>
</dbReference>
<sequence>MTRPKIEQSLSGFYSFSQVLKEKGLNPKDLILKISIEAATQKVAKALQIPRDAEVIVLQRLRCANEEPIILESSYLPKNRIENIEKMNTVGETPLYDILANEYQLFVTSAKETFEPVLIREYEGNLLKVKEGSPALLLERVAFDRQRVPVEYCKSIVRGDRCRFYTELI</sequence>
<reference evidence="2" key="1">
    <citation type="submission" date="2022-02" db="EMBL/GenBank/DDBJ databases">
        <title>Fredinandcohnia quinoae sp. nov. isolated from Chenopodium quinoa seeds.</title>
        <authorList>
            <person name="Saati-Santamaria Z."/>
            <person name="Flores-Felix J.D."/>
            <person name="Igual J.M."/>
            <person name="Velazquez E."/>
            <person name="Garcia-Fraile P."/>
            <person name="Martinez-Molina E."/>
        </authorList>
    </citation>
    <scope>NUCLEOTIDE SEQUENCE</scope>
    <source>
        <strain evidence="2">SECRCQ15</strain>
    </source>
</reference>
<dbReference type="InterPro" id="IPR050679">
    <property type="entry name" value="Bact_HTH_transcr_reg"/>
</dbReference>
<gene>
    <name evidence="2" type="ORF">MJG50_02335</name>
</gene>
<dbReference type="GO" id="GO:0045892">
    <property type="term" value="P:negative regulation of DNA-templated transcription"/>
    <property type="evidence" value="ECO:0007669"/>
    <property type="project" value="TreeGrafter"/>
</dbReference>
<organism evidence="2 3">
    <name type="scientific">Fredinandcohnia quinoae</name>
    <dbReference type="NCBI Taxonomy" id="2918902"/>
    <lineage>
        <taxon>Bacteria</taxon>
        <taxon>Bacillati</taxon>
        <taxon>Bacillota</taxon>
        <taxon>Bacilli</taxon>
        <taxon>Bacillales</taxon>
        <taxon>Bacillaceae</taxon>
        <taxon>Fredinandcohnia</taxon>
    </lineage>
</organism>
<evidence type="ECO:0000313" key="3">
    <source>
        <dbReference type="Proteomes" id="UP001431131"/>
    </source>
</evidence>
<dbReference type="InterPro" id="IPR011663">
    <property type="entry name" value="UTRA"/>
</dbReference>
<dbReference type="PANTHER" id="PTHR44846">
    <property type="entry name" value="MANNOSYL-D-GLYCERATE TRANSPORT/METABOLISM SYSTEM REPRESSOR MNGR-RELATED"/>
    <property type="match status" value="1"/>
</dbReference>
<dbReference type="EMBL" id="JAKTTI010000002">
    <property type="protein sequence ID" value="MCH1624153.1"/>
    <property type="molecule type" value="Genomic_DNA"/>
</dbReference>
<dbReference type="PANTHER" id="PTHR44846:SF1">
    <property type="entry name" value="MANNOSYL-D-GLYCERATE TRANSPORT_METABOLISM SYSTEM REPRESSOR MNGR-RELATED"/>
    <property type="match status" value="1"/>
</dbReference>
<dbReference type="Gene3D" id="3.40.1410.10">
    <property type="entry name" value="Chorismate lyase-like"/>
    <property type="match status" value="1"/>
</dbReference>
<keyword evidence="3" id="KW-1185">Reference proteome</keyword>
<evidence type="ECO:0000313" key="2">
    <source>
        <dbReference type="EMBL" id="MCH1624153.1"/>
    </source>
</evidence>
<dbReference type="Proteomes" id="UP001431131">
    <property type="component" value="Unassembled WGS sequence"/>
</dbReference>
<feature type="domain" description="UbiC transcription regulator-associated" evidence="1">
    <location>
        <begin position="22"/>
        <end position="163"/>
    </location>
</feature>
<proteinExistence type="predicted"/>
<accession>A0AAW5E4Y1</accession>
<dbReference type="InterPro" id="IPR028978">
    <property type="entry name" value="Chorismate_lyase_/UTRA_dom_sf"/>
</dbReference>
<dbReference type="SMART" id="SM00866">
    <property type="entry name" value="UTRA"/>
    <property type="match status" value="1"/>
</dbReference>
<protein>
    <submittedName>
        <fullName evidence="2">GntR family transcriptional regulator</fullName>
    </submittedName>
</protein>
<dbReference type="AlphaFoldDB" id="A0AAW5E4Y1"/>
<comment type="caution">
    <text evidence="2">The sequence shown here is derived from an EMBL/GenBank/DDBJ whole genome shotgun (WGS) entry which is preliminary data.</text>
</comment>